<reference evidence="1" key="1">
    <citation type="submission" date="2021-02" db="EMBL/GenBank/DDBJ databases">
        <authorList>
            <person name="Han P."/>
        </authorList>
    </citation>
    <scope>NUCLEOTIDE SEQUENCE</scope>
    <source>
        <strain evidence="1">Candidatus Nitrosotenuis uzonensis 5A</strain>
    </source>
</reference>
<organism evidence="1 2">
    <name type="scientific">Candidatus Nitrosotenuis uzonensis</name>
    <dbReference type="NCBI Taxonomy" id="1407055"/>
    <lineage>
        <taxon>Archaea</taxon>
        <taxon>Nitrososphaerota</taxon>
        <taxon>Candidatus Nitrosotenuis</taxon>
    </lineage>
</organism>
<keyword evidence="1" id="KW-0560">Oxidoreductase</keyword>
<proteinExistence type="predicted"/>
<dbReference type="Gene3D" id="3.30.720.110">
    <property type="match status" value="1"/>
</dbReference>
<evidence type="ECO:0000313" key="1">
    <source>
        <dbReference type="EMBL" id="CAE6499313.1"/>
    </source>
</evidence>
<dbReference type="AlphaFoldDB" id="A0A812F331"/>
<dbReference type="InterPro" id="IPR029068">
    <property type="entry name" value="Glyas_Bleomycin-R_OHBP_Dase"/>
</dbReference>
<dbReference type="Proteomes" id="UP000655759">
    <property type="component" value="Unassembled WGS sequence"/>
</dbReference>
<gene>
    <name evidence="1" type="ORF">NUZ5A_50882</name>
</gene>
<dbReference type="RefSeq" id="WP_239654954.1">
    <property type="nucleotide sequence ID" value="NZ_CAJNAQ010000005.1"/>
</dbReference>
<keyword evidence="1" id="KW-0223">Dioxygenase</keyword>
<dbReference type="EMBL" id="CAJNAQ010000005">
    <property type="protein sequence ID" value="CAE6499313.1"/>
    <property type="molecule type" value="Genomic_DNA"/>
</dbReference>
<dbReference type="SUPFAM" id="SSF54593">
    <property type="entry name" value="Glyoxalase/Bleomycin resistance protein/Dihydroxybiphenyl dioxygenase"/>
    <property type="match status" value="1"/>
</dbReference>
<evidence type="ECO:0000313" key="2">
    <source>
        <dbReference type="Proteomes" id="UP000655759"/>
    </source>
</evidence>
<accession>A0A812F331</accession>
<dbReference type="GO" id="GO:0051213">
    <property type="term" value="F:dioxygenase activity"/>
    <property type="evidence" value="ECO:0007669"/>
    <property type="project" value="UniProtKB-KW"/>
</dbReference>
<protein>
    <submittedName>
        <fullName evidence="1">Glyoxalase/bleomycin resistance protein/dioxygenase</fullName>
    </submittedName>
</protein>
<name>A0A812F331_9ARCH</name>
<sequence length="71" mass="7945">MYVENSDDVFGKAVAAGAIPIMPIMDAFCEDRCGSIIDPFGHAWTIATHKKDMSVDEIRKVRAEVFKHMCQ</sequence>
<comment type="caution">
    <text evidence="1">The sequence shown here is derived from an EMBL/GenBank/DDBJ whole genome shotgun (WGS) entry which is preliminary data.</text>
</comment>